<dbReference type="Pfam" id="PF13242">
    <property type="entry name" value="Hydrolase_like"/>
    <property type="match status" value="1"/>
</dbReference>
<dbReference type="InterPro" id="IPR006357">
    <property type="entry name" value="HAD-SF_hydro_IIA"/>
</dbReference>
<evidence type="ECO:0000256" key="1">
    <source>
        <dbReference type="ARBA" id="ARBA00022801"/>
    </source>
</evidence>
<dbReference type="NCBIfam" id="TIGR01460">
    <property type="entry name" value="HAD-SF-IIA"/>
    <property type="match status" value="1"/>
</dbReference>
<accession>A0ABM0MV93</accession>
<dbReference type="Gene3D" id="3.40.50.1000">
    <property type="entry name" value="HAD superfamily/HAD-like"/>
    <property type="match status" value="2"/>
</dbReference>
<evidence type="ECO:0000313" key="4">
    <source>
        <dbReference type="RefSeq" id="XP_006823934.1"/>
    </source>
</evidence>
<keyword evidence="3" id="KW-1185">Reference proteome</keyword>
<proteinExistence type="inferred from homology"/>
<organism evidence="3 4">
    <name type="scientific">Saccoglossus kowalevskii</name>
    <name type="common">Acorn worm</name>
    <dbReference type="NCBI Taxonomy" id="10224"/>
    <lineage>
        <taxon>Eukaryota</taxon>
        <taxon>Metazoa</taxon>
        <taxon>Hemichordata</taxon>
        <taxon>Enteropneusta</taxon>
        <taxon>Harrimaniidae</taxon>
        <taxon>Saccoglossus</taxon>
    </lineage>
</organism>
<comment type="similarity">
    <text evidence="2">Belongs to the HAD-like hydrolase superfamily.</text>
</comment>
<dbReference type="InterPro" id="IPR036412">
    <property type="entry name" value="HAD-like_sf"/>
</dbReference>
<dbReference type="PANTHER" id="PTHR19288:SF93">
    <property type="entry name" value="FI11325P-RELATED"/>
    <property type="match status" value="1"/>
</dbReference>
<dbReference type="GeneID" id="102806227"/>
<sequence>MAACAELNSECIEEFLSSFNTVLVDCDGVLWCGEDNIIEGSRDTLVKLRMLGKRVIYFSNNSTKSRSQYQQKLHRLGFEAELNEIICATSVCCQYIKDTLNIDENVYLVGSSGFIEELDRHGIKHFGSGEDPVEGNLTEWTNIEYRTDVKAVLVGFDAHFNYMKIMKAANYLRNPNCYFLTNGLDFEFPLFNNDRIVPAAGCFVLPIQAAAKRKPTILGKPNKLMFEAVKQIYPDVDATKCIIIGDRLDVDIEFGKRGGGDEGVVSKRRRLRGAVSEWERAVSKSWRP</sequence>
<dbReference type="PIRSF" id="PIRSF000915">
    <property type="entry name" value="PGP-type_phosphatase"/>
    <property type="match status" value="1"/>
</dbReference>
<name>A0ABM0MV93_SACKO</name>
<dbReference type="SUPFAM" id="SSF56784">
    <property type="entry name" value="HAD-like"/>
    <property type="match status" value="1"/>
</dbReference>
<evidence type="ECO:0000313" key="3">
    <source>
        <dbReference type="Proteomes" id="UP000694865"/>
    </source>
</evidence>
<protein>
    <submittedName>
        <fullName evidence="4">Phosphoglycolate phosphatase-like</fullName>
    </submittedName>
</protein>
<dbReference type="PANTHER" id="PTHR19288">
    <property type="entry name" value="4-NITROPHENYLPHOSPHATASE-RELATED"/>
    <property type="match status" value="1"/>
</dbReference>
<dbReference type="Proteomes" id="UP000694865">
    <property type="component" value="Unplaced"/>
</dbReference>
<gene>
    <name evidence="4" type="primary">LOC102806227</name>
</gene>
<dbReference type="RefSeq" id="XP_006823934.1">
    <property type="nucleotide sequence ID" value="XM_006823871.1"/>
</dbReference>
<evidence type="ECO:0000256" key="2">
    <source>
        <dbReference type="PIRNR" id="PIRNR000915"/>
    </source>
</evidence>
<reference evidence="4" key="1">
    <citation type="submission" date="2025-08" db="UniProtKB">
        <authorList>
            <consortium name="RefSeq"/>
        </authorList>
    </citation>
    <scope>IDENTIFICATION</scope>
    <source>
        <tissue evidence="4">Testes</tissue>
    </source>
</reference>
<keyword evidence="1 2" id="KW-0378">Hydrolase</keyword>
<dbReference type="Pfam" id="PF13344">
    <property type="entry name" value="Hydrolase_6"/>
    <property type="match status" value="1"/>
</dbReference>
<dbReference type="InterPro" id="IPR023214">
    <property type="entry name" value="HAD_sf"/>
</dbReference>
<dbReference type="NCBIfam" id="TIGR01452">
    <property type="entry name" value="PGP_euk"/>
    <property type="match status" value="1"/>
</dbReference>
<dbReference type="InterPro" id="IPR006349">
    <property type="entry name" value="PGP_euk"/>
</dbReference>